<evidence type="ECO:0000259" key="3">
    <source>
        <dbReference type="PROSITE" id="PS50103"/>
    </source>
</evidence>
<protein>
    <submittedName>
        <fullName evidence="5">Zinc finger CCCH domain-containing protein 11A</fullName>
    </submittedName>
</protein>
<dbReference type="Gene3D" id="4.10.1000.10">
    <property type="entry name" value="Zinc finger, CCCH-type"/>
    <property type="match status" value="1"/>
</dbReference>
<dbReference type="KEGG" id="foc:113211188"/>
<dbReference type="PANTHER" id="PTHR15725">
    <property type="entry name" value="ZN-FINGER, C-X8-C-X5-C-X3-H TYPE-CONTAINING"/>
    <property type="match status" value="1"/>
</dbReference>
<dbReference type="PANTHER" id="PTHR15725:SF14">
    <property type="entry name" value="ZINC FINGER CCCH DOMAIN-CONTAINING PROTEIN 11A"/>
    <property type="match status" value="1"/>
</dbReference>
<evidence type="ECO:0000313" key="4">
    <source>
        <dbReference type="Proteomes" id="UP000504606"/>
    </source>
</evidence>
<keyword evidence="1" id="KW-0479">Metal-binding</keyword>
<evidence type="ECO:0000313" key="5">
    <source>
        <dbReference type="RefSeq" id="XP_026285285.1"/>
    </source>
</evidence>
<name>A0A6J1T124_FRAOC</name>
<keyword evidence="1" id="KW-0862">Zinc</keyword>
<organism evidence="4 5">
    <name type="scientific">Frankliniella occidentalis</name>
    <name type="common">Western flower thrips</name>
    <name type="synonym">Euthrips occidentalis</name>
    <dbReference type="NCBI Taxonomy" id="133901"/>
    <lineage>
        <taxon>Eukaryota</taxon>
        <taxon>Metazoa</taxon>
        <taxon>Ecdysozoa</taxon>
        <taxon>Arthropoda</taxon>
        <taxon>Hexapoda</taxon>
        <taxon>Insecta</taxon>
        <taxon>Pterygota</taxon>
        <taxon>Neoptera</taxon>
        <taxon>Paraneoptera</taxon>
        <taxon>Thysanoptera</taxon>
        <taxon>Terebrantia</taxon>
        <taxon>Thripoidea</taxon>
        <taxon>Thripidae</taxon>
        <taxon>Frankliniella</taxon>
    </lineage>
</organism>
<dbReference type="Pfam" id="PF15663">
    <property type="entry name" value="zf-CCCH_3"/>
    <property type="match status" value="1"/>
</dbReference>
<accession>A0A6J1T124</accession>
<reference evidence="5" key="1">
    <citation type="submission" date="2025-08" db="UniProtKB">
        <authorList>
            <consortium name="RefSeq"/>
        </authorList>
    </citation>
    <scope>IDENTIFICATION</scope>
    <source>
        <tissue evidence="5">Whole organism</tissue>
    </source>
</reference>
<dbReference type="GeneID" id="113211188"/>
<feature type="zinc finger region" description="C3H1-type" evidence="1">
    <location>
        <begin position="4"/>
        <end position="31"/>
    </location>
</feature>
<feature type="region of interest" description="Disordered" evidence="2">
    <location>
        <begin position="91"/>
        <end position="153"/>
    </location>
</feature>
<evidence type="ECO:0000256" key="2">
    <source>
        <dbReference type="SAM" id="MobiDB-lite"/>
    </source>
</evidence>
<dbReference type="GO" id="GO:0008270">
    <property type="term" value="F:zinc ion binding"/>
    <property type="evidence" value="ECO:0007669"/>
    <property type="project" value="UniProtKB-KW"/>
</dbReference>
<keyword evidence="1" id="KW-0863">Zinc-finger</keyword>
<dbReference type="InterPro" id="IPR041686">
    <property type="entry name" value="Znf-CCCH_3"/>
</dbReference>
<dbReference type="PROSITE" id="PS50103">
    <property type="entry name" value="ZF_C3H1"/>
    <property type="match status" value="1"/>
</dbReference>
<keyword evidence="4" id="KW-1185">Reference proteome</keyword>
<dbReference type="SMART" id="SM00356">
    <property type="entry name" value="ZnF_C3H1"/>
    <property type="match status" value="3"/>
</dbReference>
<dbReference type="OrthoDB" id="5395350at2759"/>
<feature type="domain" description="C3H1-type" evidence="3">
    <location>
        <begin position="4"/>
        <end position="31"/>
    </location>
</feature>
<dbReference type="RefSeq" id="XP_026285285.1">
    <property type="nucleotide sequence ID" value="XM_026429500.2"/>
</dbReference>
<proteinExistence type="predicted"/>
<dbReference type="AlphaFoldDB" id="A0A6J1T124"/>
<dbReference type="InterPro" id="IPR000571">
    <property type="entry name" value="Znf_CCCH"/>
</dbReference>
<feature type="compositionally biased region" description="Polar residues" evidence="2">
    <location>
        <begin position="92"/>
        <end position="102"/>
    </location>
</feature>
<sequence length="417" mass="46353">MDQKSKSIDCYFYYYSECVRGNSCKFRHEPAALGCEDMCMKWKEGNCTEPHCGQRHMELKKKRKEIPCYWERQPGGCRKAHCAFKHQLKGGQAQSDSLNSPESSKKETDTSTPDWQSGKVDGASNLETGVEPPVADSSRRLSHGVPDSYNSSPAAVEPIVVNFEEESDSESAPSWTPTKVQKEKDSLHVKTLEEIRLEKIQAESAAYWEGIAGGPMAWEAANPAANPSASPCSTVPCPRKPCVATTIGFKKATLGGNHLKNNVTKELDFRVLSLDEIRKNRARKADANSTFLKDELNHNINMSSTATTNGYSSDQTKDFKAHLGITDLRTKLLKVKADGLEVLNSADTWSSKRQRQETSSFCVPSKKRVRMSGRLSDLTGQRTLARNNHDDEDGEKFCVEADIDGHIIGDIDRLLME</sequence>
<gene>
    <name evidence="5" type="primary">LOC113211188</name>
</gene>
<dbReference type="Proteomes" id="UP000504606">
    <property type="component" value="Unplaced"/>
</dbReference>
<evidence type="ECO:0000256" key="1">
    <source>
        <dbReference type="PROSITE-ProRule" id="PRU00723"/>
    </source>
</evidence>